<keyword evidence="4" id="KW-1185">Reference proteome</keyword>
<dbReference type="Proteomes" id="UP001160148">
    <property type="component" value="Unassembled WGS sequence"/>
</dbReference>
<dbReference type="Gene3D" id="3.30.420.10">
    <property type="entry name" value="Ribonuclease H-like superfamily/Ribonuclease H"/>
    <property type="match status" value="1"/>
</dbReference>
<organism evidence="3 4">
    <name type="scientific">Macrosiphum euphorbiae</name>
    <name type="common">potato aphid</name>
    <dbReference type="NCBI Taxonomy" id="13131"/>
    <lineage>
        <taxon>Eukaryota</taxon>
        <taxon>Metazoa</taxon>
        <taxon>Ecdysozoa</taxon>
        <taxon>Arthropoda</taxon>
        <taxon>Hexapoda</taxon>
        <taxon>Insecta</taxon>
        <taxon>Pterygota</taxon>
        <taxon>Neoptera</taxon>
        <taxon>Paraneoptera</taxon>
        <taxon>Hemiptera</taxon>
        <taxon>Sternorrhyncha</taxon>
        <taxon>Aphidomorpha</taxon>
        <taxon>Aphidoidea</taxon>
        <taxon>Aphididae</taxon>
        <taxon>Macrosiphini</taxon>
        <taxon>Macrosiphum</taxon>
    </lineage>
</organism>
<comment type="caution">
    <text evidence="3">The sequence shown here is derived from an EMBL/GenBank/DDBJ whole genome shotgun (WGS) entry which is preliminary data.</text>
</comment>
<evidence type="ECO:0000259" key="2">
    <source>
        <dbReference type="Pfam" id="PF13358"/>
    </source>
</evidence>
<dbReference type="PANTHER" id="PTHR33939:SF1">
    <property type="entry name" value="DUF4371 DOMAIN-CONTAINING PROTEIN"/>
    <property type="match status" value="1"/>
</dbReference>
<name>A0AAV0WRV0_9HEMI</name>
<protein>
    <recommendedName>
        <fullName evidence="2">Tc1-like transposase DDE domain-containing protein</fullName>
    </recommendedName>
</protein>
<proteinExistence type="predicted"/>
<dbReference type="GO" id="GO:0003676">
    <property type="term" value="F:nucleic acid binding"/>
    <property type="evidence" value="ECO:0007669"/>
    <property type="project" value="InterPro"/>
</dbReference>
<gene>
    <name evidence="3" type="ORF">MEUPH1_LOCUS13903</name>
</gene>
<evidence type="ECO:0000313" key="3">
    <source>
        <dbReference type="EMBL" id="CAI6358386.1"/>
    </source>
</evidence>
<evidence type="ECO:0000256" key="1">
    <source>
        <dbReference type="SAM" id="MobiDB-lite"/>
    </source>
</evidence>
<feature type="region of interest" description="Disordered" evidence="1">
    <location>
        <begin position="1"/>
        <end position="23"/>
    </location>
</feature>
<dbReference type="InterPro" id="IPR038717">
    <property type="entry name" value="Tc1-like_DDE_dom"/>
</dbReference>
<evidence type="ECO:0000313" key="4">
    <source>
        <dbReference type="Proteomes" id="UP001160148"/>
    </source>
</evidence>
<dbReference type="AlphaFoldDB" id="A0AAV0WRV0"/>
<dbReference type="EMBL" id="CARXXK010000002">
    <property type="protein sequence ID" value="CAI6358386.1"/>
    <property type="molecule type" value="Genomic_DNA"/>
</dbReference>
<dbReference type="InterPro" id="IPR036397">
    <property type="entry name" value="RNaseH_sf"/>
</dbReference>
<dbReference type="PANTHER" id="PTHR33939">
    <property type="entry name" value="PROTEIN CBG22215"/>
    <property type="match status" value="1"/>
</dbReference>
<sequence>MDNEHIPVSPAKKNPRGKPIGTGQRKIVINLYKDLVTKQSENPGSPRLSYREMIIEISKSSGIGQRTVQTTLSEYKNLGTVSSPSKKRLKLTIIKKIDEFDKNAIRQKIHQFWRNREVPTIKKMLTAINEDETLPNIKRTSFQAVLKDLQFEYLKKNRNSALLEREDLITWRRNFIGKIKHYRAQNIPIYYLDETWVNAGETHSRTWLDTTVKSSRDAFLKGLTTGQKEPSGKGKRLIVLHTGSSDGFVPGGILCFKSKTNSTDYHDEMNGDTFYEWFVRILPLLKANAIIVMDNASYHSVKKFKIPNMSWKKQEIIDWLENKDNNKVVLRLPPYHCELNPIEVAWSSVKSYAPSHNNTFKIKDLLELLKKGVEHVTPEMWTNFVGHVVKEEDKFLNIEHLSDEIIDGEPDEGERHILTIGTAR</sequence>
<dbReference type="Pfam" id="PF13358">
    <property type="entry name" value="DDE_3"/>
    <property type="match status" value="1"/>
</dbReference>
<accession>A0AAV0WRV0</accession>
<reference evidence="3 4" key="1">
    <citation type="submission" date="2023-01" db="EMBL/GenBank/DDBJ databases">
        <authorList>
            <person name="Whitehead M."/>
        </authorList>
    </citation>
    <scope>NUCLEOTIDE SEQUENCE [LARGE SCALE GENOMIC DNA]</scope>
</reference>
<feature type="domain" description="Tc1-like transposase DDE" evidence="2">
    <location>
        <begin position="227"/>
        <end position="358"/>
    </location>
</feature>